<dbReference type="InterPro" id="IPR012328">
    <property type="entry name" value="Chalcone/stilbene_synt_C"/>
</dbReference>
<dbReference type="PANTHER" id="PTHR11877:SF46">
    <property type="entry name" value="TYPE III POLYKETIDE SYNTHASE A"/>
    <property type="match status" value="1"/>
</dbReference>
<dbReference type="SUPFAM" id="SSF53901">
    <property type="entry name" value="Thiolase-like"/>
    <property type="match status" value="2"/>
</dbReference>
<evidence type="ECO:0000313" key="6">
    <source>
        <dbReference type="EMBL" id="KEQ30962.1"/>
    </source>
</evidence>
<keyword evidence="2" id="KW-0808">Transferase</keyword>
<comment type="caution">
    <text evidence="6">The sequence shown here is derived from an EMBL/GenBank/DDBJ whole genome shotgun (WGS) entry which is preliminary data.</text>
</comment>
<evidence type="ECO:0000313" key="7">
    <source>
        <dbReference type="Proteomes" id="UP000028007"/>
    </source>
</evidence>
<dbReference type="EMBL" id="JNFF01000022">
    <property type="protein sequence ID" value="KEQ30962.1"/>
    <property type="molecule type" value="Genomic_DNA"/>
</dbReference>
<dbReference type="CDD" id="cd00831">
    <property type="entry name" value="CHS_like"/>
    <property type="match status" value="1"/>
</dbReference>
<protein>
    <submittedName>
        <fullName evidence="6">Naringenin-chalcone synthase</fullName>
    </submittedName>
</protein>
<name>A0A081PJT9_9SPHI</name>
<dbReference type="InterPro" id="IPR016039">
    <property type="entry name" value="Thiolase-like"/>
</dbReference>
<dbReference type="InterPro" id="IPR001099">
    <property type="entry name" value="Chalcone/stilbene_synt_N"/>
</dbReference>
<organism evidence="6 7">
    <name type="scientific">Pedobacter antarcticus 4BY</name>
    <dbReference type="NCBI Taxonomy" id="1358423"/>
    <lineage>
        <taxon>Bacteria</taxon>
        <taxon>Pseudomonadati</taxon>
        <taxon>Bacteroidota</taxon>
        <taxon>Sphingobacteriia</taxon>
        <taxon>Sphingobacteriales</taxon>
        <taxon>Sphingobacteriaceae</taxon>
        <taxon>Pedobacter</taxon>
    </lineage>
</organism>
<dbReference type="AlphaFoldDB" id="A0A081PJT9"/>
<evidence type="ECO:0000259" key="4">
    <source>
        <dbReference type="Pfam" id="PF00195"/>
    </source>
</evidence>
<accession>A0A081PJT9</accession>
<dbReference type="Gene3D" id="3.40.47.10">
    <property type="match status" value="2"/>
</dbReference>
<dbReference type="PIRSF" id="PIRSF000451">
    <property type="entry name" value="PKS_III"/>
    <property type="match status" value="1"/>
</dbReference>
<evidence type="ECO:0000259" key="5">
    <source>
        <dbReference type="Pfam" id="PF02797"/>
    </source>
</evidence>
<dbReference type="Pfam" id="PF00195">
    <property type="entry name" value="Chal_sti_synt_N"/>
    <property type="match status" value="1"/>
</dbReference>
<feature type="domain" description="Chalcone/stilbene synthase N-terminal" evidence="4">
    <location>
        <begin position="4"/>
        <end position="212"/>
    </location>
</feature>
<evidence type="ECO:0000256" key="2">
    <source>
        <dbReference type="ARBA" id="ARBA00022679"/>
    </source>
</evidence>
<feature type="domain" description="Chalcone/stilbene synthase C-terminal" evidence="5">
    <location>
        <begin position="230"/>
        <end position="364"/>
    </location>
</feature>
<feature type="active site" description="Acyl-thioester intermediate" evidence="3">
    <location>
        <position position="154"/>
    </location>
</feature>
<gene>
    <name evidence="6" type="ORF">N180_08760</name>
</gene>
<sequence length="367" mass="40519">MTSIISAIGTSNPANKFTQTRILEFMIDAHELDAINSSRLEKLYQSSGIAYRHSVISDFGKRKGAYTFFGNNNSLEPFPTTSVRGNLYERTALPLCLEAVDNCLKPINFPAAAITHLITVSCTGMYAPGLDIELVESLQLNPSVERSCINFMGCYGAFNALKIADYICRAQHDAKVLIVDVELCTLHFQKESTLDNWLSNSLFADGAAAVLIQHTDTTDQKLFAIKSFYTEVVTAAKNEMAWRIGDFGYEMRLSNKIAKQIKSGIKGITDNLLKKANVTFDDIGQFAIHPGGRRILEVCDEVFSLDSSQNAHAYQVLRDYGNMSSATILFVLAGLGMKLKTQQREQQILSVAFGPGLTFESMLLAYA</sequence>
<keyword evidence="7" id="KW-1185">Reference proteome</keyword>
<dbReference type="OrthoDB" id="9786288at2"/>
<dbReference type="RefSeq" id="WP_037438632.1">
    <property type="nucleotide sequence ID" value="NZ_JNFF01000022.1"/>
</dbReference>
<dbReference type="Pfam" id="PF02797">
    <property type="entry name" value="Chal_sti_synt_C"/>
    <property type="match status" value="1"/>
</dbReference>
<dbReference type="InterPro" id="IPR011141">
    <property type="entry name" value="Polyketide_synthase_type-III"/>
</dbReference>
<comment type="similarity">
    <text evidence="1">Belongs to the thiolase-like superfamily. Chalcone/stilbene synthases family.</text>
</comment>
<dbReference type="Proteomes" id="UP000028007">
    <property type="component" value="Unassembled WGS sequence"/>
</dbReference>
<reference evidence="6 7" key="1">
    <citation type="journal article" date="1992" name="Int. J. Syst. Bacteriol.">
        <title>Sphingobacterium antarcticus sp. nov. a Psychrotrophic Bacterium from the Soils of Schirmacher Oasis, Antarctica.</title>
        <authorList>
            <person name="Shivaji S."/>
            <person name="Ray M.K."/>
            <person name="Rao N.S."/>
            <person name="Saiserr L."/>
            <person name="Jagannadham M.V."/>
            <person name="Kumar G.S."/>
            <person name="Reddy G."/>
            <person name="Bhargava P.M."/>
        </authorList>
    </citation>
    <scope>NUCLEOTIDE SEQUENCE [LARGE SCALE GENOMIC DNA]</scope>
    <source>
        <strain evidence="6 7">4BY</strain>
    </source>
</reference>
<proteinExistence type="inferred from homology"/>
<evidence type="ECO:0000256" key="3">
    <source>
        <dbReference type="PIRSR" id="PIRSR000451-1"/>
    </source>
</evidence>
<dbReference type="PANTHER" id="PTHR11877">
    <property type="entry name" value="HYDROXYMETHYLGLUTARYL-COA SYNTHASE"/>
    <property type="match status" value="1"/>
</dbReference>
<dbReference type="GO" id="GO:0016747">
    <property type="term" value="F:acyltransferase activity, transferring groups other than amino-acyl groups"/>
    <property type="evidence" value="ECO:0007669"/>
    <property type="project" value="InterPro"/>
</dbReference>
<evidence type="ECO:0000256" key="1">
    <source>
        <dbReference type="ARBA" id="ARBA00005531"/>
    </source>
</evidence>
<dbReference type="eggNOG" id="COG3424">
    <property type="taxonomic scope" value="Bacteria"/>
</dbReference>
<dbReference type="GO" id="GO:0030639">
    <property type="term" value="P:polyketide biosynthetic process"/>
    <property type="evidence" value="ECO:0007669"/>
    <property type="project" value="TreeGrafter"/>
</dbReference>